<accession>A0A8J2L0K7</accession>
<comment type="caution">
    <text evidence="2">The sequence shown here is derived from an EMBL/GenBank/DDBJ whole genome shotgun (WGS) entry which is preliminary data.</text>
</comment>
<gene>
    <name evidence="2" type="ORF">AFUS01_LOCUS33180</name>
</gene>
<sequence>MSRPSQFKAWDNKAGKGNKQIMEFEKVTTDNDPIMNFNNNCYQLPSLTGAVNLGAPSPTQWSRSWSNKVPEEEG</sequence>
<keyword evidence="3" id="KW-1185">Reference proteome</keyword>
<reference evidence="2" key="1">
    <citation type="submission" date="2021-06" db="EMBL/GenBank/DDBJ databases">
        <authorList>
            <person name="Hodson N. C."/>
            <person name="Mongue J. A."/>
            <person name="Jaron S. K."/>
        </authorList>
    </citation>
    <scope>NUCLEOTIDE SEQUENCE</scope>
</reference>
<protein>
    <submittedName>
        <fullName evidence="2">Uncharacterized protein</fullName>
    </submittedName>
</protein>
<organism evidence="2 3">
    <name type="scientific">Allacma fusca</name>
    <dbReference type="NCBI Taxonomy" id="39272"/>
    <lineage>
        <taxon>Eukaryota</taxon>
        <taxon>Metazoa</taxon>
        <taxon>Ecdysozoa</taxon>
        <taxon>Arthropoda</taxon>
        <taxon>Hexapoda</taxon>
        <taxon>Collembola</taxon>
        <taxon>Symphypleona</taxon>
        <taxon>Sminthuridae</taxon>
        <taxon>Allacma</taxon>
    </lineage>
</organism>
<evidence type="ECO:0000313" key="3">
    <source>
        <dbReference type="Proteomes" id="UP000708208"/>
    </source>
</evidence>
<dbReference type="Proteomes" id="UP000708208">
    <property type="component" value="Unassembled WGS sequence"/>
</dbReference>
<proteinExistence type="predicted"/>
<evidence type="ECO:0000256" key="1">
    <source>
        <dbReference type="SAM" id="MobiDB-lite"/>
    </source>
</evidence>
<dbReference type="EMBL" id="CAJVCH010527893">
    <property type="protein sequence ID" value="CAG7822940.1"/>
    <property type="molecule type" value="Genomic_DNA"/>
</dbReference>
<feature type="compositionally biased region" description="Polar residues" evidence="1">
    <location>
        <begin position="57"/>
        <end position="67"/>
    </location>
</feature>
<evidence type="ECO:0000313" key="2">
    <source>
        <dbReference type="EMBL" id="CAG7822940.1"/>
    </source>
</evidence>
<feature type="region of interest" description="Disordered" evidence="1">
    <location>
        <begin position="55"/>
        <end position="74"/>
    </location>
</feature>
<name>A0A8J2L0K7_9HEXA</name>
<dbReference type="AlphaFoldDB" id="A0A8J2L0K7"/>